<feature type="domain" description="Reverse transcriptase Ty1/copia-type" evidence="1">
    <location>
        <begin position="79"/>
        <end position="171"/>
    </location>
</feature>
<keyword evidence="3" id="KW-1185">Reference proteome</keyword>
<name>A0ABR2CXV5_9ROSI</name>
<dbReference type="EMBL" id="JBBPBM010000040">
    <property type="protein sequence ID" value="KAK8525370.1"/>
    <property type="molecule type" value="Genomic_DNA"/>
</dbReference>
<dbReference type="InterPro" id="IPR043502">
    <property type="entry name" value="DNA/RNA_pol_sf"/>
</dbReference>
<dbReference type="InterPro" id="IPR013103">
    <property type="entry name" value="RVT_2"/>
</dbReference>
<dbReference type="Pfam" id="PF07727">
    <property type="entry name" value="RVT_2"/>
    <property type="match status" value="2"/>
</dbReference>
<reference evidence="2 3" key="1">
    <citation type="journal article" date="2024" name="G3 (Bethesda)">
        <title>Genome assembly of Hibiscus sabdariffa L. provides insights into metabolisms of medicinal natural products.</title>
        <authorList>
            <person name="Kim T."/>
        </authorList>
    </citation>
    <scope>NUCLEOTIDE SEQUENCE [LARGE SCALE GENOMIC DNA]</scope>
    <source>
        <strain evidence="2">TK-2024</strain>
        <tissue evidence="2">Old leaves</tissue>
    </source>
</reference>
<gene>
    <name evidence="2" type="ORF">V6N12_014065</name>
</gene>
<organism evidence="2 3">
    <name type="scientific">Hibiscus sabdariffa</name>
    <name type="common">roselle</name>
    <dbReference type="NCBI Taxonomy" id="183260"/>
    <lineage>
        <taxon>Eukaryota</taxon>
        <taxon>Viridiplantae</taxon>
        <taxon>Streptophyta</taxon>
        <taxon>Embryophyta</taxon>
        <taxon>Tracheophyta</taxon>
        <taxon>Spermatophyta</taxon>
        <taxon>Magnoliopsida</taxon>
        <taxon>eudicotyledons</taxon>
        <taxon>Gunneridae</taxon>
        <taxon>Pentapetalae</taxon>
        <taxon>rosids</taxon>
        <taxon>malvids</taxon>
        <taxon>Malvales</taxon>
        <taxon>Malvaceae</taxon>
        <taxon>Malvoideae</taxon>
        <taxon>Hibiscus</taxon>
    </lineage>
</organism>
<sequence>MNAQGKIEWYKAQLVTKGYKLKAGIDYDDVFAPVARMETIRLLISQAAQFKWSIFQMDAKSAFFNGVLEEDVYIEQPPAPRAWNTRIDTYFKENGFKQCPYEHALQVKKNGGGVLFVALYVDDLIFMGNNDEMIEEFKGTMTREFEMTDLGLMKFFLGLEVRQVETGIFVSHDTCKRKFEEVQNGKFQPGINTNGTRCETLEVRWRRTC</sequence>
<evidence type="ECO:0000313" key="2">
    <source>
        <dbReference type="EMBL" id="KAK8525370.1"/>
    </source>
</evidence>
<protein>
    <recommendedName>
        <fullName evidence="1">Reverse transcriptase Ty1/copia-type domain-containing protein</fullName>
    </recommendedName>
</protein>
<feature type="domain" description="Reverse transcriptase Ty1/copia-type" evidence="1">
    <location>
        <begin position="6"/>
        <end position="78"/>
    </location>
</feature>
<dbReference type="SUPFAM" id="SSF56672">
    <property type="entry name" value="DNA/RNA polymerases"/>
    <property type="match status" value="1"/>
</dbReference>
<proteinExistence type="predicted"/>
<evidence type="ECO:0000313" key="3">
    <source>
        <dbReference type="Proteomes" id="UP001472677"/>
    </source>
</evidence>
<accession>A0ABR2CXV5</accession>
<comment type="caution">
    <text evidence="2">The sequence shown here is derived from an EMBL/GenBank/DDBJ whole genome shotgun (WGS) entry which is preliminary data.</text>
</comment>
<evidence type="ECO:0000259" key="1">
    <source>
        <dbReference type="Pfam" id="PF07727"/>
    </source>
</evidence>
<dbReference type="Proteomes" id="UP001472677">
    <property type="component" value="Unassembled WGS sequence"/>
</dbReference>